<keyword evidence="6" id="KW-1185">Reference proteome</keyword>
<comment type="similarity">
    <text evidence="1 3">Belongs to the glycosyl hydrolase 57 family.</text>
</comment>
<protein>
    <submittedName>
        <fullName evidence="5">Glycoside hydrolase</fullName>
    </submittedName>
</protein>
<evidence type="ECO:0000313" key="5">
    <source>
        <dbReference type="EMBL" id="ANJ66180.1"/>
    </source>
</evidence>
<evidence type="ECO:0000313" key="6">
    <source>
        <dbReference type="Proteomes" id="UP000078596"/>
    </source>
</evidence>
<dbReference type="PANTHER" id="PTHR36306">
    <property type="entry name" value="ALPHA-AMYLASE-RELATED-RELATED"/>
    <property type="match status" value="1"/>
</dbReference>
<dbReference type="InterPro" id="IPR052046">
    <property type="entry name" value="GH57_Enzymes"/>
</dbReference>
<dbReference type="GO" id="GO:0016787">
    <property type="term" value="F:hydrolase activity"/>
    <property type="evidence" value="ECO:0007669"/>
    <property type="project" value="UniProtKB-KW"/>
</dbReference>
<sequence>MKRKKLPVVLCWHMHQPEYRDPRDKVYQQPWTYLHAIKDYVDMVAHLERYPDACAVVNFVPILLEQLDDYAKQVDAYSVSKDIDQVRDPILQSLVQPSALVDPALRMRVVRALMRANESRLIRRFEPFNDLVDLARSISATTTDGRYLSDAFIGDLSVWYHLAWLGETVRQNNQLVQRLMTKATNFDEQDRLQLFLLLGSLIASIFPRYRTLAEQGRVELSMTPYAHPIMPLLLDMQAGKQANPHDPQPQHVVYPDGPERVQWHLVHGLEVFQRYFGLHPSGCWPSEGAISEPTVQALAEAGFSWLASGDQVLANSRARHGHVDNSCRHRVWQFDHLSPAIFFRDDGLSDLIGFDYQNWHADDAVTNFINHLESIHDACDSEDAVVSIILDGENAWEFYPDNGFWFLDTLYKRLSNHPKLSLTTFSGVVGQSLKRRSLQHVVAGSWVHGNLATWIGSAAKNRAWDMLVDARMAFKKAQASGKWNSETLAANLQQLAICEGSDWFWWFGDYNPGDAVRDFDQLYRLQLSRLYELIGQPAPHNLSEPLCVGSHAPDASVEAGGVMRRGQ</sequence>
<dbReference type="PANTHER" id="PTHR36306:SF1">
    <property type="entry name" value="ALPHA-AMYLASE-RELATED"/>
    <property type="match status" value="1"/>
</dbReference>
<proteinExistence type="inferred from homology"/>
<evidence type="ECO:0000256" key="2">
    <source>
        <dbReference type="ARBA" id="ARBA00023277"/>
    </source>
</evidence>
<dbReference type="AlphaFoldDB" id="A0A191ZE90"/>
<evidence type="ECO:0000256" key="3">
    <source>
        <dbReference type="RuleBase" id="RU361196"/>
    </source>
</evidence>
<keyword evidence="2 3" id="KW-0119">Carbohydrate metabolism</keyword>
<dbReference type="Proteomes" id="UP000078596">
    <property type="component" value="Chromosome"/>
</dbReference>
<name>A0A191ZE90_9GAMM</name>
<dbReference type="GO" id="GO:0005975">
    <property type="term" value="P:carbohydrate metabolic process"/>
    <property type="evidence" value="ECO:0007669"/>
    <property type="project" value="InterPro"/>
</dbReference>
<dbReference type="Gene3D" id="3.20.110.10">
    <property type="entry name" value="Glycoside hydrolase 38, N terminal domain"/>
    <property type="match status" value="1"/>
</dbReference>
<evidence type="ECO:0000256" key="1">
    <source>
        <dbReference type="ARBA" id="ARBA00006821"/>
    </source>
</evidence>
<dbReference type="EMBL" id="CP016027">
    <property type="protein sequence ID" value="ANJ66180.1"/>
    <property type="molecule type" value="Genomic_DNA"/>
</dbReference>
<dbReference type="OrthoDB" id="9759321at2"/>
<accession>A0A191ZE90</accession>
<dbReference type="RefSeq" id="WP_066097936.1">
    <property type="nucleotide sequence ID" value="NZ_CP016027.1"/>
</dbReference>
<dbReference type="Pfam" id="PF03065">
    <property type="entry name" value="Glyco_hydro_57"/>
    <property type="match status" value="1"/>
</dbReference>
<dbReference type="InterPro" id="IPR011330">
    <property type="entry name" value="Glyco_hydro/deAcase_b/a-brl"/>
</dbReference>
<evidence type="ECO:0000259" key="4">
    <source>
        <dbReference type="Pfam" id="PF03065"/>
    </source>
</evidence>
<keyword evidence="5" id="KW-0378">Hydrolase</keyword>
<dbReference type="KEGG" id="haz:A9404_01250"/>
<dbReference type="InterPro" id="IPR004300">
    <property type="entry name" value="Glyco_hydro_57_N"/>
</dbReference>
<feature type="domain" description="Glycoside hydrolase family 57 N-terminal" evidence="4">
    <location>
        <begin position="10"/>
        <end position="430"/>
    </location>
</feature>
<organism evidence="5 6">
    <name type="scientific">Halothiobacillus diazotrophicus</name>
    <dbReference type="NCBI Taxonomy" id="1860122"/>
    <lineage>
        <taxon>Bacteria</taxon>
        <taxon>Pseudomonadati</taxon>
        <taxon>Pseudomonadota</taxon>
        <taxon>Gammaproteobacteria</taxon>
        <taxon>Chromatiales</taxon>
        <taxon>Halothiobacillaceae</taxon>
        <taxon>Halothiobacillus</taxon>
    </lineage>
</organism>
<dbReference type="SUPFAM" id="SSF88713">
    <property type="entry name" value="Glycoside hydrolase/deacetylase"/>
    <property type="match status" value="1"/>
</dbReference>
<dbReference type="CDD" id="cd10796">
    <property type="entry name" value="GH57N_APU"/>
    <property type="match status" value="1"/>
</dbReference>
<dbReference type="STRING" id="1860122.A9404_01250"/>
<dbReference type="InterPro" id="IPR027291">
    <property type="entry name" value="Glyco_hydro_38_N_sf"/>
</dbReference>
<reference evidence="5 6" key="1">
    <citation type="submission" date="2016-06" db="EMBL/GenBank/DDBJ databases">
        <title>Insight into the functional genes involving in sulfur oxidation in Pearl River water.</title>
        <authorList>
            <person name="Luo J."/>
            <person name="Tan X."/>
            <person name="Lin W."/>
        </authorList>
    </citation>
    <scope>NUCLEOTIDE SEQUENCE [LARGE SCALE GENOMIC DNA]</scope>
    <source>
        <strain evidence="5 6">LS2</strain>
    </source>
</reference>
<gene>
    <name evidence="5" type="ORF">A9404_01250</name>
</gene>